<proteinExistence type="predicted"/>
<dbReference type="AlphaFoldDB" id="A0A9X9F1W7"/>
<dbReference type="GO" id="GO:0003824">
    <property type="term" value="F:catalytic activity"/>
    <property type="evidence" value="ECO:0007669"/>
    <property type="project" value="InterPro"/>
</dbReference>
<feature type="non-terminal residue" evidence="2">
    <location>
        <position position="1"/>
    </location>
</feature>
<evidence type="ECO:0000313" key="3">
    <source>
        <dbReference type="Proteomes" id="UP000308444"/>
    </source>
</evidence>
<dbReference type="SUPFAM" id="SSF52777">
    <property type="entry name" value="CoA-dependent acyltransferases"/>
    <property type="match status" value="1"/>
</dbReference>
<protein>
    <recommendedName>
        <fullName evidence="1">Condensation domain-containing protein</fullName>
    </recommendedName>
</protein>
<dbReference type="Gene3D" id="3.30.559.30">
    <property type="entry name" value="Nonribosomal peptide synthetase, condensation domain"/>
    <property type="match status" value="1"/>
</dbReference>
<feature type="domain" description="Condensation" evidence="1">
    <location>
        <begin position="2"/>
        <end position="74"/>
    </location>
</feature>
<dbReference type="InterPro" id="IPR001242">
    <property type="entry name" value="Condensation_dom"/>
</dbReference>
<feature type="non-terminal residue" evidence="2">
    <location>
        <position position="74"/>
    </location>
</feature>
<reference evidence="2 3" key="1">
    <citation type="journal article" date="2019" name="Environ. Microbiol.">
        <title>An active ?-lactamase is a part of an orchestrated cell wall stress resistance network of Bacillus subtilis and related rhizosphere species.</title>
        <authorList>
            <person name="Bucher T."/>
            <person name="Keren-Paz A."/>
            <person name="Hausser J."/>
            <person name="Olender T."/>
            <person name="Cytryn E."/>
            <person name="Kolodkin-Gal I."/>
        </authorList>
    </citation>
    <scope>NUCLEOTIDE SEQUENCE [LARGE SCALE GENOMIC DNA]</scope>
    <source>
        <strain evidence="2 3">I32</strain>
    </source>
</reference>
<dbReference type="Gene3D" id="3.30.559.10">
    <property type="entry name" value="Chloramphenicol acetyltransferase-like domain"/>
    <property type="match status" value="1"/>
</dbReference>
<evidence type="ECO:0000313" key="2">
    <source>
        <dbReference type="EMBL" id="TKI88450.1"/>
    </source>
</evidence>
<sequence>HSPIFQTMFTLQNMKQEFLQLSERQMELMESHAPVAKFDLSLFASETEEGLSLTFEYNTDLFNDTTIERMASHF</sequence>
<comment type="caution">
    <text evidence="2">The sequence shown here is derived from an EMBL/GenBank/DDBJ whole genome shotgun (WGS) entry which is preliminary data.</text>
</comment>
<gene>
    <name evidence="2" type="ORF">FC695_37630</name>
</gene>
<dbReference type="InterPro" id="IPR023213">
    <property type="entry name" value="CAT-like_dom_sf"/>
</dbReference>
<name>A0A9X9F1W7_BACCE</name>
<evidence type="ECO:0000259" key="1">
    <source>
        <dbReference type="Pfam" id="PF00668"/>
    </source>
</evidence>
<dbReference type="Proteomes" id="UP000308444">
    <property type="component" value="Unassembled WGS sequence"/>
</dbReference>
<organism evidence="2 3">
    <name type="scientific">Bacillus cereus</name>
    <dbReference type="NCBI Taxonomy" id="1396"/>
    <lineage>
        <taxon>Bacteria</taxon>
        <taxon>Bacillati</taxon>
        <taxon>Bacillota</taxon>
        <taxon>Bacilli</taxon>
        <taxon>Bacillales</taxon>
        <taxon>Bacillaceae</taxon>
        <taxon>Bacillus</taxon>
        <taxon>Bacillus cereus group</taxon>
    </lineage>
</organism>
<accession>A0A9X9F1W7</accession>
<dbReference type="EMBL" id="SZOH01004002">
    <property type="protein sequence ID" value="TKI88450.1"/>
    <property type="molecule type" value="Genomic_DNA"/>
</dbReference>
<dbReference type="GO" id="GO:0008610">
    <property type="term" value="P:lipid biosynthetic process"/>
    <property type="evidence" value="ECO:0007669"/>
    <property type="project" value="UniProtKB-ARBA"/>
</dbReference>
<dbReference type="Pfam" id="PF00668">
    <property type="entry name" value="Condensation"/>
    <property type="match status" value="1"/>
</dbReference>